<protein>
    <submittedName>
        <fullName evidence="4">SDR family oxidoreductase</fullName>
    </submittedName>
</protein>
<evidence type="ECO:0000256" key="3">
    <source>
        <dbReference type="RuleBase" id="RU000363"/>
    </source>
</evidence>
<dbReference type="InterPro" id="IPR036291">
    <property type="entry name" value="NAD(P)-bd_dom_sf"/>
</dbReference>
<dbReference type="SUPFAM" id="SSF51735">
    <property type="entry name" value="NAD(P)-binding Rossmann-fold domains"/>
    <property type="match status" value="1"/>
</dbReference>
<evidence type="ECO:0000313" key="4">
    <source>
        <dbReference type="EMBL" id="MCY0389068.1"/>
    </source>
</evidence>
<dbReference type="PRINTS" id="PR00081">
    <property type="entry name" value="GDHRDH"/>
</dbReference>
<accession>A0ABT3ZR88</accession>
<dbReference type="PANTHER" id="PTHR44196">
    <property type="entry name" value="DEHYDROGENASE/REDUCTASE SDR FAMILY MEMBER 7B"/>
    <property type="match status" value="1"/>
</dbReference>
<dbReference type="PANTHER" id="PTHR44196:SF3">
    <property type="entry name" value="SHORT CHAIN DEHYDROGENASE FAMILY PROTEIN"/>
    <property type="match status" value="1"/>
</dbReference>
<dbReference type="PROSITE" id="PS00061">
    <property type="entry name" value="ADH_SHORT"/>
    <property type="match status" value="1"/>
</dbReference>
<dbReference type="PRINTS" id="PR00080">
    <property type="entry name" value="SDRFAMILY"/>
</dbReference>
<comment type="caution">
    <text evidence="4">The sequence shown here is derived from an EMBL/GenBank/DDBJ whole genome shotgun (WGS) entry which is preliminary data.</text>
</comment>
<evidence type="ECO:0000256" key="1">
    <source>
        <dbReference type="ARBA" id="ARBA00006484"/>
    </source>
</evidence>
<keyword evidence="5" id="KW-1185">Reference proteome</keyword>
<evidence type="ECO:0000256" key="2">
    <source>
        <dbReference type="ARBA" id="ARBA00023002"/>
    </source>
</evidence>
<sequence length="253" mass="27070">MKVFLTGASSGLGWALAAEFARRGATLGLVARRAELLERFARAHPAQTVVPYVLDVTDSVALAAAAADFTARHGRPDIVVANAGISAGSISGLGDLDVFRRVMDVNYLGMVATFEPFVGAMREARAGTLVGIASVAGVRGLPGAGAYSASKAAAIRYLESLRVELRSTGVAVVTLAPGYIRTPMTDHNPYRMPFLMEADAFATRAVDAMLARRRFTVLPWPMRGVSMLLHVLPRWLYDRAFARAPRKPRAADG</sequence>
<dbReference type="Gene3D" id="3.40.50.720">
    <property type="entry name" value="NAD(P)-binding Rossmann-like Domain"/>
    <property type="match status" value="1"/>
</dbReference>
<dbReference type="EMBL" id="JAPMXC010000010">
    <property type="protein sequence ID" value="MCY0389068.1"/>
    <property type="molecule type" value="Genomic_DNA"/>
</dbReference>
<gene>
    <name evidence="4" type="ORF">OVY01_18100</name>
</gene>
<dbReference type="Proteomes" id="UP001082899">
    <property type="component" value="Unassembled WGS sequence"/>
</dbReference>
<keyword evidence="2" id="KW-0560">Oxidoreductase</keyword>
<name>A0ABT3ZR88_9BURK</name>
<proteinExistence type="inferred from homology"/>
<evidence type="ECO:0000313" key="5">
    <source>
        <dbReference type="Proteomes" id="UP001082899"/>
    </source>
</evidence>
<dbReference type="Pfam" id="PF00106">
    <property type="entry name" value="adh_short"/>
    <property type="match status" value="1"/>
</dbReference>
<reference evidence="4" key="1">
    <citation type="submission" date="2022-11" db="EMBL/GenBank/DDBJ databases">
        <title>Robbsia betulipollinis sp. nov., isolated from pollen of birch (Betula pendula).</title>
        <authorList>
            <person name="Shi H."/>
            <person name="Ambika Manirajan B."/>
            <person name="Ratering S."/>
            <person name="Geissler-Plaum R."/>
            <person name="Schnell S."/>
        </authorList>
    </citation>
    <scope>NUCLEOTIDE SEQUENCE</scope>
    <source>
        <strain evidence="4">Bb-Pol-6</strain>
    </source>
</reference>
<dbReference type="NCBIfam" id="NF005437">
    <property type="entry name" value="PRK07024.1"/>
    <property type="match status" value="1"/>
</dbReference>
<dbReference type="InterPro" id="IPR002347">
    <property type="entry name" value="SDR_fam"/>
</dbReference>
<comment type="similarity">
    <text evidence="1 3">Belongs to the short-chain dehydrogenases/reductases (SDR) family.</text>
</comment>
<organism evidence="4 5">
    <name type="scientific">Robbsia betulipollinis</name>
    <dbReference type="NCBI Taxonomy" id="2981849"/>
    <lineage>
        <taxon>Bacteria</taxon>
        <taxon>Pseudomonadati</taxon>
        <taxon>Pseudomonadota</taxon>
        <taxon>Betaproteobacteria</taxon>
        <taxon>Burkholderiales</taxon>
        <taxon>Burkholderiaceae</taxon>
        <taxon>Robbsia</taxon>
    </lineage>
</organism>
<dbReference type="InterPro" id="IPR020904">
    <property type="entry name" value="Sc_DH/Rdtase_CS"/>
</dbReference>